<dbReference type="GeneID" id="33572031"/>
<evidence type="ECO:0000256" key="2">
    <source>
        <dbReference type="ARBA" id="ARBA00008612"/>
    </source>
</evidence>
<accession>A0A1Y2GKP2</accession>
<evidence type="ECO:0000313" key="11">
    <source>
        <dbReference type="Proteomes" id="UP000193648"/>
    </source>
</evidence>
<dbReference type="GO" id="GO:0035226">
    <property type="term" value="F:glutamate-cysteine ligase catalytic subunit binding"/>
    <property type="evidence" value="ECO:0007669"/>
    <property type="project" value="InterPro"/>
</dbReference>
<keyword evidence="11" id="KW-1185">Reference proteome</keyword>
<evidence type="ECO:0000256" key="4">
    <source>
        <dbReference type="ARBA" id="ARBA00022684"/>
    </source>
</evidence>
<keyword evidence="4" id="KW-0317">Glutathione biosynthesis</keyword>
<dbReference type="SUPFAM" id="SSF51430">
    <property type="entry name" value="NAD(P)-linked oxidoreductase"/>
    <property type="match status" value="1"/>
</dbReference>
<dbReference type="InParanoid" id="A0A1Y2GKP2"/>
<dbReference type="GO" id="GO:0006750">
    <property type="term" value="P:glutathione biosynthetic process"/>
    <property type="evidence" value="ECO:0007669"/>
    <property type="project" value="UniProtKB-UniPathway"/>
</dbReference>
<evidence type="ECO:0000256" key="3">
    <source>
        <dbReference type="ARBA" id="ARBA00011532"/>
    </source>
</evidence>
<evidence type="ECO:0000313" key="10">
    <source>
        <dbReference type="EMBL" id="ORZ13833.1"/>
    </source>
</evidence>
<organism evidence="10 11">
    <name type="scientific">Lobosporangium transversale</name>
    <dbReference type="NCBI Taxonomy" id="64571"/>
    <lineage>
        <taxon>Eukaryota</taxon>
        <taxon>Fungi</taxon>
        <taxon>Fungi incertae sedis</taxon>
        <taxon>Mucoromycota</taxon>
        <taxon>Mortierellomycotina</taxon>
        <taxon>Mortierellomycetes</taxon>
        <taxon>Mortierellales</taxon>
        <taxon>Mortierellaceae</taxon>
        <taxon>Lobosporangium</taxon>
    </lineage>
</organism>
<dbReference type="FunCoup" id="A0A1Y2GKP2">
    <property type="interactions" value="140"/>
</dbReference>
<feature type="compositionally biased region" description="Basic and acidic residues" evidence="9">
    <location>
        <begin position="9"/>
        <end position="20"/>
    </location>
</feature>
<dbReference type="Gene3D" id="3.20.20.100">
    <property type="entry name" value="NADP-dependent oxidoreductase domain"/>
    <property type="match status" value="1"/>
</dbReference>
<dbReference type="UniPathway" id="UPA00142">
    <property type="reaction ID" value="UER00209"/>
</dbReference>
<dbReference type="GO" id="GO:0017109">
    <property type="term" value="C:glutamate-cysteine ligase complex"/>
    <property type="evidence" value="ECO:0007669"/>
    <property type="project" value="TreeGrafter"/>
</dbReference>
<dbReference type="PANTHER" id="PTHR13295">
    <property type="entry name" value="GLUTAMATE CYSTEINE LIGASE REGULATORY SUBUNIT"/>
    <property type="match status" value="1"/>
</dbReference>
<sequence>MAVISSEAHSGELRKREETHNNGSVLTSSSLSAFANHNFSHLTLYTGNTMRTGTTGQLNTNLKKSNQELVAAVQDTLYYSLSTAHIENNSIIIRDETSIGPLEADRSSYEITVKMFYLSSLPTSPPAATETGVGTGRPLSVDYLRVAFTDLEYSLGIPDIKLDTFILALPNQVFDENGLDALEFESFRAEVQTMLLPVWKQLSLLRNEGRIGRLGVAEFSKQQLEVLKEVAAADPEGVMIAPEVNQVNLQDCCVLPKDLIQYAKEEGIELLTHGDLTNILPQETFALLLKPYLPVAAEFLVPNFVLKYSAFITCRGVVTKKGYIIDASSV</sequence>
<evidence type="ECO:0000256" key="5">
    <source>
        <dbReference type="ARBA" id="ARBA00030406"/>
    </source>
</evidence>
<dbReference type="Proteomes" id="UP000193648">
    <property type="component" value="Unassembled WGS sequence"/>
</dbReference>
<dbReference type="STRING" id="64571.A0A1Y2GKP2"/>
<dbReference type="AlphaFoldDB" id="A0A1Y2GKP2"/>
<dbReference type="EMBL" id="MCFF01000022">
    <property type="protein sequence ID" value="ORZ13833.1"/>
    <property type="molecule type" value="Genomic_DNA"/>
</dbReference>
<dbReference type="RefSeq" id="XP_021880617.1">
    <property type="nucleotide sequence ID" value="XM_022030188.1"/>
</dbReference>
<dbReference type="GO" id="GO:0030234">
    <property type="term" value="F:enzyme regulator activity"/>
    <property type="evidence" value="ECO:0007669"/>
    <property type="project" value="TreeGrafter"/>
</dbReference>
<dbReference type="OrthoDB" id="5596051at2759"/>
<evidence type="ECO:0000256" key="8">
    <source>
        <dbReference type="ARBA" id="ARBA00032926"/>
    </source>
</evidence>
<evidence type="ECO:0000256" key="9">
    <source>
        <dbReference type="SAM" id="MobiDB-lite"/>
    </source>
</evidence>
<name>A0A1Y2GKP2_9FUNG</name>
<comment type="caution">
    <text evidence="10">The sequence shown here is derived from an EMBL/GenBank/DDBJ whole genome shotgun (WGS) entry which is preliminary data.</text>
</comment>
<evidence type="ECO:0000256" key="6">
    <source>
        <dbReference type="ARBA" id="ARBA00031154"/>
    </source>
</evidence>
<reference evidence="10 11" key="1">
    <citation type="submission" date="2016-07" db="EMBL/GenBank/DDBJ databases">
        <title>Pervasive Adenine N6-methylation of Active Genes in Fungi.</title>
        <authorList>
            <consortium name="DOE Joint Genome Institute"/>
            <person name="Mondo S.J."/>
            <person name="Dannebaum R.O."/>
            <person name="Kuo R.C."/>
            <person name="Labutti K."/>
            <person name="Haridas S."/>
            <person name="Kuo A."/>
            <person name="Salamov A."/>
            <person name="Ahrendt S.R."/>
            <person name="Lipzen A."/>
            <person name="Sullivan W."/>
            <person name="Andreopoulos W.B."/>
            <person name="Clum A."/>
            <person name="Lindquist E."/>
            <person name="Daum C."/>
            <person name="Ramamoorthy G.K."/>
            <person name="Gryganskyi A."/>
            <person name="Culley D."/>
            <person name="Magnuson J.K."/>
            <person name="James T.Y."/>
            <person name="O'Malley M.A."/>
            <person name="Stajich J.E."/>
            <person name="Spatafora J.W."/>
            <person name="Visel A."/>
            <person name="Grigoriev I.V."/>
        </authorList>
    </citation>
    <scope>NUCLEOTIDE SEQUENCE [LARGE SCALE GENOMIC DNA]</scope>
    <source>
        <strain evidence="10 11">NRRL 3116</strain>
    </source>
</reference>
<dbReference type="InterPro" id="IPR032963">
    <property type="entry name" value="Gclm"/>
</dbReference>
<comment type="similarity">
    <text evidence="2">Belongs to the aldo/keto reductase family. Glutamate--cysteine ligase light chain subfamily.</text>
</comment>
<comment type="subunit">
    <text evidence="3">Heterodimer of a catalytic heavy chain and a regulatory light chain.</text>
</comment>
<proteinExistence type="inferred from homology"/>
<evidence type="ECO:0000256" key="1">
    <source>
        <dbReference type="ARBA" id="ARBA00005006"/>
    </source>
</evidence>
<feature type="region of interest" description="Disordered" evidence="9">
    <location>
        <begin position="1"/>
        <end position="24"/>
    </location>
</feature>
<dbReference type="InterPro" id="IPR036812">
    <property type="entry name" value="NAD(P)_OxRdtase_dom_sf"/>
</dbReference>
<protein>
    <recommendedName>
        <fullName evidence="7">GCS light chain</fullName>
    </recommendedName>
    <alternativeName>
        <fullName evidence="5">Gamma-ECS regulatory subunit</fullName>
    </alternativeName>
    <alternativeName>
        <fullName evidence="8">Gamma-glutamylcysteine synthetase regulatory subunit</fullName>
    </alternativeName>
    <alternativeName>
        <fullName evidence="6">Glutamate--cysteine ligase modifier subunit</fullName>
    </alternativeName>
</protein>
<dbReference type="PANTHER" id="PTHR13295:SF4">
    <property type="entry name" value="GLUTAMATE--CYSTEINE LIGASE REGULATORY SUBUNIT"/>
    <property type="match status" value="1"/>
</dbReference>
<gene>
    <name evidence="10" type="ORF">BCR41DRAFT_422735</name>
</gene>
<comment type="pathway">
    <text evidence="1">Sulfur metabolism; glutathione biosynthesis; glutathione from L-cysteine and L-glutamate: step 1/2.</text>
</comment>
<evidence type="ECO:0000256" key="7">
    <source>
        <dbReference type="ARBA" id="ARBA00031732"/>
    </source>
</evidence>